<dbReference type="Proteomes" id="UP000053989">
    <property type="component" value="Unassembled WGS sequence"/>
</dbReference>
<keyword evidence="2" id="KW-1185">Reference proteome</keyword>
<dbReference type="InParanoid" id="A0A0C2ZIM1"/>
<reference evidence="2" key="2">
    <citation type="submission" date="2015-01" db="EMBL/GenBank/DDBJ databases">
        <title>Evolutionary Origins and Diversification of the Mycorrhizal Mutualists.</title>
        <authorList>
            <consortium name="DOE Joint Genome Institute"/>
            <consortium name="Mycorrhizal Genomics Consortium"/>
            <person name="Kohler A."/>
            <person name="Kuo A."/>
            <person name="Nagy L.G."/>
            <person name="Floudas D."/>
            <person name="Copeland A."/>
            <person name="Barry K.W."/>
            <person name="Cichocki N."/>
            <person name="Veneault-Fourrey C."/>
            <person name="LaButti K."/>
            <person name="Lindquist E.A."/>
            <person name="Lipzen A."/>
            <person name="Lundell T."/>
            <person name="Morin E."/>
            <person name="Murat C."/>
            <person name="Riley R."/>
            <person name="Ohm R."/>
            <person name="Sun H."/>
            <person name="Tunlid A."/>
            <person name="Henrissat B."/>
            <person name="Grigoriev I.V."/>
            <person name="Hibbett D.S."/>
            <person name="Martin F."/>
        </authorList>
    </citation>
    <scope>NUCLEOTIDE SEQUENCE [LARGE SCALE GENOMIC DNA]</scope>
    <source>
        <strain evidence="2">Foug A</strain>
    </source>
</reference>
<accession>A0A0C2ZIM1</accession>
<organism evidence="1 2">
    <name type="scientific">Scleroderma citrinum Foug A</name>
    <dbReference type="NCBI Taxonomy" id="1036808"/>
    <lineage>
        <taxon>Eukaryota</taxon>
        <taxon>Fungi</taxon>
        <taxon>Dikarya</taxon>
        <taxon>Basidiomycota</taxon>
        <taxon>Agaricomycotina</taxon>
        <taxon>Agaricomycetes</taxon>
        <taxon>Agaricomycetidae</taxon>
        <taxon>Boletales</taxon>
        <taxon>Sclerodermatineae</taxon>
        <taxon>Sclerodermataceae</taxon>
        <taxon>Scleroderma</taxon>
    </lineage>
</organism>
<sequence length="74" mass="8518">MSSGETETYERFILAKFDKTTISHEDCQDLTGACRQLYDLSLIYFHLISTTSDWRDIIRIGETSNANGWAHQLC</sequence>
<reference evidence="1 2" key="1">
    <citation type="submission" date="2014-04" db="EMBL/GenBank/DDBJ databases">
        <authorList>
            <consortium name="DOE Joint Genome Institute"/>
            <person name="Kuo A."/>
            <person name="Kohler A."/>
            <person name="Nagy L.G."/>
            <person name="Floudas D."/>
            <person name="Copeland A."/>
            <person name="Barry K.W."/>
            <person name="Cichocki N."/>
            <person name="Veneault-Fourrey C."/>
            <person name="LaButti K."/>
            <person name="Lindquist E.A."/>
            <person name="Lipzen A."/>
            <person name="Lundell T."/>
            <person name="Morin E."/>
            <person name="Murat C."/>
            <person name="Sun H."/>
            <person name="Tunlid A."/>
            <person name="Henrissat B."/>
            <person name="Grigoriev I.V."/>
            <person name="Hibbett D.S."/>
            <person name="Martin F."/>
            <person name="Nordberg H.P."/>
            <person name="Cantor M.N."/>
            <person name="Hua S.X."/>
        </authorList>
    </citation>
    <scope>NUCLEOTIDE SEQUENCE [LARGE SCALE GENOMIC DNA]</scope>
    <source>
        <strain evidence="1 2">Foug A</strain>
    </source>
</reference>
<evidence type="ECO:0000313" key="1">
    <source>
        <dbReference type="EMBL" id="KIM61478.1"/>
    </source>
</evidence>
<proteinExistence type="predicted"/>
<name>A0A0C2ZIM1_9AGAM</name>
<dbReference type="HOGENOM" id="CLU_2689265_0_0_1"/>
<gene>
    <name evidence="1" type="ORF">SCLCIDRAFT_1215932</name>
</gene>
<evidence type="ECO:0000313" key="2">
    <source>
        <dbReference type="Proteomes" id="UP000053989"/>
    </source>
</evidence>
<dbReference type="AlphaFoldDB" id="A0A0C2ZIM1"/>
<dbReference type="EMBL" id="KN822051">
    <property type="protein sequence ID" value="KIM61478.1"/>
    <property type="molecule type" value="Genomic_DNA"/>
</dbReference>
<protein>
    <submittedName>
        <fullName evidence="1">Uncharacterized protein</fullName>
    </submittedName>
</protein>